<protein>
    <recommendedName>
        <fullName evidence="2">RRM domain-containing protein</fullName>
    </recommendedName>
</protein>
<dbReference type="AlphaFoldDB" id="A0A6C0KCX4"/>
<accession>A0A6C0KCX4</accession>
<dbReference type="EMBL" id="MN740848">
    <property type="protein sequence ID" value="QHU15031.1"/>
    <property type="molecule type" value="Genomic_DNA"/>
</dbReference>
<evidence type="ECO:0008006" key="2">
    <source>
        <dbReference type="Google" id="ProtNLM"/>
    </source>
</evidence>
<sequence>MYTLCLPKIDNNVSKKLLFDIFNKYNFGIIYKIDLITIKQSKRAFIHYNSWNNNEKNEKIKNYLDDGLDIKIIYEFPWFWKCSKSKS</sequence>
<reference evidence="1" key="1">
    <citation type="journal article" date="2020" name="Nature">
        <title>Giant virus diversity and host interactions through global metagenomics.</title>
        <authorList>
            <person name="Schulz F."/>
            <person name="Roux S."/>
            <person name="Paez-Espino D."/>
            <person name="Jungbluth S."/>
            <person name="Walsh D.A."/>
            <person name="Denef V.J."/>
            <person name="McMahon K.D."/>
            <person name="Konstantinidis K.T."/>
            <person name="Eloe-Fadrosh E.A."/>
            <person name="Kyrpides N.C."/>
            <person name="Woyke T."/>
        </authorList>
    </citation>
    <scope>NUCLEOTIDE SEQUENCE</scope>
    <source>
        <strain evidence="1">GVMAG-S-1102244-55</strain>
    </source>
</reference>
<name>A0A6C0KCX4_9ZZZZ</name>
<proteinExistence type="predicted"/>
<evidence type="ECO:0000313" key="1">
    <source>
        <dbReference type="EMBL" id="QHU15031.1"/>
    </source>
</evidence>
<organism evidence="1">
    <name type="scientific">viral metagenome</name>
    <dbReference type="NCBI Taxonomy" id="1070528"/>
    <lineage>
        <taxon>unclassified sequences</taxon>
        <taxon>metagenomes</taxon>
        <taxon>organismal metagenomes</taxon>
    </lineage>
</organism>